<dbReference type="STRING" id="1797263.A2397_01015"/>
<proteinExistence type="predicted"/>
<comment type="caution">
    <text evidence="1">The sequence shown here is derived from an EMBL/GenBank/DDBJ whole genome shotgun (WGS) entry which is preliminary data.</text>
</comment>
<dbReference type="AlphaFoldDB" id="A0A1F4ZUG6"/>
<evidence type="ECO:0000313" key="1">
    <source>
        <dbReference type="EMBL" id="OGD10005.1"/>
    </source>
</evidence>
<accession>A0A1F4ZUG6</accession>
<reference evidence="1 2" key="1">
    <citation type="journal article" date="2016" name="Nat. Commun.">
        <title>Thousands of microbial genomes shed light on interconnected biogeochemical processes in an aquifer system.</title>
        <authorList>
            <person name="Anantharaman K."/>
            <person name="Brown C.T."/>
            <person name="Hug L.A."/>
            <person name="Sharon I."/>
            <person name="Castelle C.J."/>
            <person name="Probst A.J."/>
            <person name="Thomas B.C."/>
            <person name="Singh A."/>
            <person name="Wilkins M.J."/>
            <person name="Karaoz U."/>
            <person name="Brodie E.L."/>
            <person name="Williams K.H."/>
            <person name="Hubbard S.S."/>
            <person name="Banfield J.F."/>
        </authorList>
    </citation>
    <scope>NUCLEOTIDE SEQUENCE [LARGE SCALE GENOMIC DNA]</scope>
</reference>
<gene>
    <name evidence="1" type="ORF">A2397_01015</name>
</gene>
<name>A0A1F4ZUG6_9BACT</name>
<dbReference type="EMBL" id="MEXR01000016">
    <property type="protein sequence ID" value="OGD10005.1"/>
    <property type="molecule type" value="Genomic_DNA"/>
</dbReference>
<protein>
    <submittedName>
        <fullName evidence="1">Uncharacterized protein</fullName>
    </submittedName>
</protein>
<organism evidence="1 2">
    <name type="scientific">Candidatus Amesbacteria bacterium RIFOXYB1_FULL_44_23</name>
    <dbReference type="NCBI Taxonomy" id="1797263"/>
    <lineage>
        <taxon>Bacteria</taxon>
        <taxon>Candidatus Amesiibacteriota</taxon>
    </lineage>
</organism>
<dbReference type="Proteomes" id="UP000176424">
    <property type="component" value="Unassembled WGS sequence"/>
</dbReference>
<sequence>MDSQETGEGMVNSEKWKKFIKGLELMGEAKSAINRNLGQGYNYEAVEREIVDIYSGDRQAAAMLIRSAKLFDIYWQAIDGEWQRRTGSSGTVGDKIEGDIAAKFYEDVVGMTPKGGVMLERTDITIHMSLSGEEDFKNLVNKDLKTGKTLPQSTLGRLGGIKLGITTKEGKKGMLTAQKRMLGEKRNVPIHEREHLVQEIFTRCNLINWGREKTSNSNRHYAQLAVEATGAADPNELLAAVNLTVNAGQAGSGLYDEIMVGERAAIISEGLSLDSESLITYLSRDYGCGFVEMGFEKYLNVLKQNGRLEAWQASEHRGKADELMATLIEDNLERLKKGAGVEDNLVRIYGDRNKVRGMLEFVPLRYWPVVERMLMKYGSEYR</sequence>
<evidence type="ECO:0000313" key="2">
    <source>
        <dbReference type="Proteomes" id="UP000176424"/>
    </source>
</evidence>